<dbReference type="SMART" id="SM00382">
    <property type="entry name" value="AAA"/>
    <property type="match status" value="2"/>
</dbReference>
<name>A0A1T4NK57_9SPIR</name>
<dbReference type="OrthoDB" id="9805565at2"/>
<dbReference type="InterPro" id="IPR015856">
    <property type="entry name" value="ABC_transpr_CbiO/EcfA_su"/>
</dbReference>
<dbReference type="PANTHER" id="PTHR43553">
    <property type="entry name" value="HEAVY METAL TRANSPORTER"/>
    <property type="match status" value="1"/>
</dbReference>
<dbReference type="CDD" id="cd03225">
    <property type="entry name" value="ABC_cobalt_CbiO_domain1"/>
    <property type="match status" value="2"/>
</dbReference>
<evidence type="ECO:0000256" key="3">
    <source>
        <dbReference type="ARBA" id="ARBA00022840"/>
    </source>
</evidence>
<evidence type="ECO:0000313" key="5">
    <source>
        <dbReference type="EMBL" id="SJZ79505.1"/>
    </source>
</evidence>
<keyword evidence="3 5" id="KW-0067">ATP-binding</keyword>
<dbReference type="InterPro" id="IPR017871">
    <property type="entry name" value="ABC_transporter-like_CS"/>
</dbReference>
<dbReference type="GO" id="GO:0043190">
    <property type="term" value="C:ATP-binding cassette (ABC) transporter complex"/>
    <property type="evidence" value="ECO:0007669"/>
    <property type="project" value="TreeGrafter"/>
</dbReference>
<keyword evidence="2" id="KW-0547">Nucleotide-binding</keyword>
<dbReference type="AlphaFoldDB" id="A0A1T4NK57"/>
<dbReference type="PROSITE" id="PS00211">
    <property type="entry name" value="ABC_TRANSPORTER_1"/>
    <property type="match status" value="2"/>
</dbReference>
<evidence type="ECO:0000313" key="6">
    <source>
        <dbReference type="Proteomes" id="UP000190395"/>
    </source>
</evidence>
<dbReference type="EMBL" id="FUXC01000006">
    <property type="protein sequence ID" value="SJZ79505.1"/>
    <property type="molecule type" value="Genomic_DNA"/>
</dbReference>
<dbReference type="Gene3D" id="3.40.50.300">
    <property type="entry name" value="P-loop containing nucleotide triphosphate hydrolases"/>
    <property type="match status" value="2"/>
</dbReference>
<dbReference type="SUPFAM" id="SSF52540">
    <property type="entry name" value="P-loop containing nucleoside triphosphate hydrolases"/>
    <property type="match status" value="2"/>
</dbReference>
<dbReference type="InterPro" id="IPR027417">
    <property type="entry name" value="P-loop_NTPase"/>
</dbReference>
<feature type="domain" description="ABC transporter" evidence="4">
    <location>
        <begin position="1"/>
        <end position="206"/>
    </location>
</feature>
<keyword evidence="1" id="KW-0813">Transport</keyword>
<dbReference type="STRING" id="225004.SAMN02745152_01246"/>
<organism evidence="5 6">
    <name type="scientific">Treponema berlinense</name>
    <dbReference type="NCBI Taxonomy" id="225004"/>
    <lineage>
        <taxon>Bacteria</taxon>
        <taxon>Pseudomonadati</taxon>
        <taxon>Spirochaetota</taxon>
        <taxon>Spirochaetia</taxon>
        <taxon>Spirochaetales</taxon>
        <taxon>Treponemataceae</taxon>
        <taxon>Treponema</taxon>
    </lineage>
</organism>
<accession>A0A1T4NK57</accession>
<dbReference type="InterPro" id="IPR003593">
    <property type="entry name" value="AAA+_ATPase"/>
</dbReference>
<keyword evidence="6" id="KW-1185">Reference proteome</keyword>
<dbReference type="InterPro" id="IPR050095">
    <property type="entry name" value="ECF_ABC_transporter_ATP-bd"/>
</dbReference>
<dbReference type="GO" id="GO:0005524">
    <property type="term" value="F:ATP binding"/>
    <property type="evidence" value="ECO:0007669"/>
    <property type="project" value="UniProtKB-KW"/>
</dbReference>
<sequence length="543" mass="61751">MNYKINFNGTDFFVKKGEFVVVCGKSGSGKTTFLLQLENELKKLGQKTGFVFQNFDSQIVTDKVWHELSFALENTAVPRKIMERRVAEMAAYFGISDWLCSKTENLSGGQKQLLNLASTMALNPDFLLLDEPTSQLDPIAASNFLSTVKKINSEFGTTVVICEHRLEELFEKAGRILFLDKMRIFFDEKPQNFCQKILACQKKDLIEFLPTASKIISRFEKKPEKLPLSVAQGRSWILEFLEKGGKLEPEIFSLLEGDENLKNEKNHQFDEKNCPQKSKNLVKIKNLSFRYEKTLPWILQELDFCIEEGKIYAIAGANGSGKSTLLKILCSLLKSFRGTVKIEKTARNKIFMLPQNVRNVFTKQTVLEELEECGWKKDENSALNENVFLSAEKESKKNASLTEDSILQNAIFSLKENFLHHPYDLSGGEMQKLALAKILLQKPKILLLDEPTKGLDNAFKKEFSLLLKNLARSGISIVLVCHDLEFCAYTADFTGLMFEGRVCGLEKTSDFFEKNIFYTTARNRLLRGFENSTGKNPETEAEK</sequence>
<proteinExistence type="predicted"/>
<evidence type="ECO:0000259" key="4">
    <source>
        <dbReference type="PROSITE" id="PS50893"/>
    </source>
</evidence>
<dbReference type="GO" id="GO:0042626">
    <property type="term" value="F:ATPase-coupled transmembrane transporter activity"/>
    <property type="evidence" value="ECO:0007669"/>
    <property type="project" value="TreeGrafter"/>
</dbReference>
<dbReference type="Proteomes" id="UP000190395">
    <property type="component" value="Unassembled WGS sequence"/>
</dbReference>
<dbReference type="PROSITE" id="PS50893">
    <property type="entry name" value="ABC_TRANSPORTER_2"/>
    <property type="match status" value="2"/>
</dbReference>
<dbReference type="RefSeq" id="WP_078930990.1">
    <property type="nucleotide sequence ID" value="NZ_FUXC01000006.1"/>
</dbReference>
<dbReference type="GeneID" id="303367488"/>
<evidence type="ECO:0000256" key="2">
    <source>
        <dbReference type="ARBA" id="ARBA00022741"/>
    </source>
</evidence>
<reference evidence="5 6" key="1">
    <citation type="submission" date="2017-02" db="EMBL/GenBank/DDBJ databases">
        <authorList>
            <person name="Peterson S.W."/>
        </authorList>
    </citation>
    <scope>NUCLEOTIDE SEQUENCE [LARGE SCALE GENOMIC DNA]</scope>
    <source>
        <strain evidence="5 6">ATCC BAA-909</strain>
    </source>
</reference>
<dbReference type="Pfam" id="PF00005">
    <property type="entry name" value="ABC_tran"/>
    <property type="match status" value="2"/>
</dbReference>
<gene>
    <name evidence="5" type="ORF">SAMN02745152_01246</name>
</gene>
<dbReference type="GO" id="GO:0016887">
    <property type="term" value="F:ATP hydrolysis activity"/>
    <property type="evidence" value="ECO:0007669"/>
    <property type="project" value="InterPro"/>
</dbReference>
<protein>
    <submittedName>
        <fullName evidence="5">Energy-coupling factor transport system ATP-binding protein</fullName>
    </submittedName>
</protein>
<dbReference type="InterPro" id="IPR003439">
    <property type="entry name" value="ABC_transporter-like_ATP-bd"/>
</dbReference>
<feature type="domain" description="ABC transporter" evidence="4">
    <location>
        <begin position="282"/>
        <end position="524"/>
    </location>
</feature>
<evidence type="ECO:0000256" key="1">
    <source>
        <dbReference type="ARBA" id="ARBA00022448"/>
    </source>
</evidence>